<evidence type="ECO:0000256" key="2">
    <source>
        <dbReference type="ARBA" id="ARBA00022618"/>
    </source>
</evidence>
<comment type="subcellular location">
    <subcellularLocation>
        <location evidence="1 7">Nucleus</location>
    </subcellularLocation>
</comment>
<dbReference type="Gene3D" id="3.30.70.1620">
    <property type="match status" value="1"/>
</dbReference>
<dbReference type="GO" id="GO:0007062">
    <property type="term" value="P:sister chromatid cohesion"/>
    <property type="evidence" value="ECO:0007669"/>
    <property type="project" value="TreeGrafter"/>
</dbReference>
<organism evidence="10 11">
    <name type="scientific">Tortispora caseinolytica NRRL Y-17796</name>
    <dbReference type="NCBI Taxonomy" id="767744"/>
    <lineage>
        <taxon>Eukaryota</taxon>
        <taxon>Fungi</taxon>
        <taxon>Dikarya</taxon>
        <taxon>Ascomycota</taxon>
        <taxon>Saccharomycotina</taxon>
        <taxon>Trigonopsidomycetes</taxon>
        <taxon>Trigonopsidales</taxon>
        <taxon>Trigonopsidaceae</taxon>
        <taxon>Tortispora</taxon>
    </lineage>
</organism>
<dbReference type="InterPro" id="IPR003395">
    <property type="entry name" value="RecF/RecN/SMC_N"/>
</dbReference>
<dbReference type="PIRSF" id="PIRSF005719">
    <property type="entry name" value="SMC"/>
    <property type="match status" value="1"/>
</dbReference>
<keyword evidence="11" id="KW-1185">Reference proteome</keyword>
<feature type="coiled-coil region" evidence="8">
    <location>
        <begin position="745"/>
        <end position="779"/>
    </location>
</feature>
<evidence type="ECO:0000313" key="10">
    <source>
        <dbReference type="EMBL" id="ODV89288.1"/>
    </source>
</evidence>
<dbReference type="GO" id="GO:0003677">
    <property type="term" value="F:DNA binding"/>
    <property type="evidence" value="ECO:0007669"/>
    <property type="project" value="TreeGrafter"/>
</dbReference>
<dbReference type="Pfam" id="PF02463">
    <property type="entry name" value="SMC_N"/>
    <property type="match status" value="1"/>
</dbReference>
<keyword evidence="2" id="KW-0132">Cell division</keyword>
<dbReference type="SUPFAM" id="SSF75553">
    <property type="entry name" value="Smc hinge domain"/>
    <property type="match status" value="1"/>
</dbReference>
<dbReference type="OrthoDB" id="5575062at2759"/>
<dbReference type="InterPro" id="IPR024704">
    <property type="entry name" value="SMC"/>
</dbReference>
<dbReference type="Gene3D" id="3.40.50.300">
    <property type="entry name" value="P-loop containing nucleotide triphosphate hydrolases"/>
    <property type="match status" value="2"/>
</dbReference>
<dbReference type="Pfam" id="PF06470">
    <property type="entry name" value="SMC_hinge"/>
    <property type="match status" value="1"/>
</dbReference>
<dbReference type="InterPro" id="IPR036277">
    <property type="entry name" value="SMC_hinge_sf"/>
</dbReference>
<evidence type="ECO:0000256" key="1">
    <source>
        <dbReference type="ARBA" id="ARBA00004123"/>
    </source>
</evidence>
<sequence length="1247" mass="141181">MGRLLKLTIQNFKSYKGLHEIDFGPNQISFLSIIGPNGSGKSNLMDAISFVLGIKATYLRSSTLSDLIYRPPVDSFNEPEINANSSATVCFYYLTNTDQIITFRRSVTESGHSSYFVNDVVKSFKNYRDILEKENILSKIRNFLVFQGDIENIASQTPKQLTQLIEFVSGSSALINEYDALKKELDQIEDSSSLAFIRRRNYTRDMKYFKGQKEQYDKYIKLQSSLSSKKSSLVLYKLYFFQKKISELKESAKQSIEEYYSYGEQIDATISALPAADLQYNSIQKKISEISKKLESTENEIQERIDKLNPIRSRLEDLKLEQKKLQRSYESNAETAKALADEIETLKNEILELEEQSALLLQPEVPSSNTDDLSVLSTETFEDLKGVYFRQAAEPENELRNLVAEYELKLERKQYLEASLLRSRSKLTSLQEDYANCSTKCSELQATLNDKNDILAKLRKENETLTAEKVRVRNKEEELNKELESCLTEILKAGSQIKLSKDKKKLSDAIDSLKYVYPGVYGTVSELCKPKNSRYELATATALGRYLDAIVVDSVKTASDCMSYLREQRAGTSMFLPLDTIIPTPINAGLRDLSDSTKLLIDILSYDSKYERIMSFVCSSTLICDDMETAMQLKWKNNLAAKLVTLDGGILHKAGLLTGGALDGPAEQNKWDEVALRALERKKNSILSELAGLAKEIAAMTEQNDVTAKFIALNEEVNGLTTSLKSHERMKADYKAEIDVCLQDCEDLSSQISTLEDNLSELNLQIEEKKTQCSAIEIEVFGQFYANSGISSFRDYEQDKSVALEKRLRARVEVRNRMHKLKGYLSHSESRLSELKRARERINNRLDVVVKSIDSLTAKNSNLENDKDKFLQRKEELLQELELTKENSKVAFSTLEGEQSKLNELEAERQTITQKILQDRVEISKTRASSINMLKNSIMEGISIKTKNDEDIDIKDIEAIVTEDEVQSPSMTSEQSQTLIALAERDIEADPVDSLSIDYSVIEDLIDDDHSSDIESRLIDDIKRTETMLDQLTPQTRAEEKMTHVQERLEDAESEYVQAARQVKNAKQKFEKVKAKRLELFTSAFEHISGEIDKIYKELTRLDNSPAIGSAYLTLDNTSEPYLGGIRFHAVPPSKQFRDIGQLSGGEKSVAALALLFAIHSFLPAPFFVLDEVDAALDNDNVDRLANYIRSHSGPDFQFIVISLKSGLFKRSDALIGVYRDIQEKSSKTLSLDLRQYPEASSSPLMI</sequence>
<dbReference type="EMBL" id="KV453843">
    <property type="protein sequence ID" value="ODV89288.1"/>
    <property type="molecule type" value="Genomic_DNA"/>
</dbReference>
<feature type="coiled-coil region" evidence="8">
    <location>
        <begin position="825"/>
        <end position="922"/>
    </location>
</feature>
<keyword evidence="4 8" id="KW-0175">Coiled coil</keyword>
<dbReference type="GO" id="GO:0005524">
    <property type="term" value="F:ATP binding"/>
    <property type="evidence" value="ECO:0007669"/>
    <property type="project" value="InterPro"/>
</dbReference>
<dbReference type="GO" id="GO:0051301">
    <property type="term" value="P:cell division"/>
    <property type="evidence" value="ECO:0007669"/>
    <property type="project" value="UniProtKB-KW"/>
</dbReference>
<dbReference type="GO" id="GO:0005634">
    <property type="term" value="C:nucleus"/>
    <property type="evidence" value="ECO:0007669"/>
    <property type="project" value="UniProtKB-SubCell"/>
</dbReference>
<dbReference type="InterPro" id="IPR010935">
    <property type="entry name" value="SMC_hinge"/>
</dbReference>
<evidence type="ECO:0000256" key="5">
    <source>
        <dbReference type="ARBA" id="ARBA00023242"/>
    </source>
</evidence>
<keyword evidence="5 7" id="KW-0539">Nucleus</keyword>
<dbReference type="SMART" id="SM00968">
    <property type="entry name" value="SMC_hinge"/>
    <property type="match status" value="1"/>
</dbReference>
<evidence type="ECO:0000256" key="7">
    <source>
        <dbReference type="PIRNR" id="PIRNR005719"/>
    </source>
</evidence>
<dbReference type="SUPFAM" id="SSF52540">
    <property type="entry name" value="P-loop containing nucleoside triphosphate hydrolases"/>
    <property type="match status" value="1"/>
</dbReference>
<evidence type="ECO:0000256" key="3">
    <source>
        <dbReference type="ARBA" id="ARBA00022776"/>
    </source>
</evidence>
<evidence type="ECO:0000256" key="6">
    <source>
        <dbReference type="ARBA" id="ARBA00023306"/>
    </source>
</evidence>
<evidence type="ECO:0000313" key="11">
    <source>
        <dbReference type="Proteomes" id="UP000095023"/>
    </source>
</evidence>
<comment type="similarity">
    <text evidence="7">Belongs to the SMC family.</text>
</comment>
<accession>A0A1E4TCC0</accession>
<dbReference type="PANTHER" id="PTHR18937">
    <property type="entry name" value="STRUCTURAL MAINTENANCE OF CHROMOSOMES SMC FAMILY MEMBER"/>
    <property type="match status" value="1"/>
</dbReference>
<evidence type="ECO:0000256" key="8">
    <source>
        <dbReference type="SAM" id="Coils"/>
    </source>
</evidence>
<protein>
    <recommendedName>
        <fullName evidence="7">Structural maintenance of chromosomes protein</fullName>
    </recommendedName>
</protein>
<dbReference type="Gene3D" id="1.20.1060.20">
    <property type="match status" value="1"/>
</dbReference>
<dbReference type="GO" id="GO:0016887">
    <property type="term" value="F:ATP hydrolysis activity"/>
    <property type="evidence" value="ECO:0007669"/>
    <property type="project" value="InterPro"/>
</dbReference>
<feature type="coiled-coil region" evidence="8">
    <location>
        <begin position="441"/>
        <end position="489"/>
    </location>
</feature>
<dbReference type="InterPro" id="IPR027417">
    <property type="entry name" value="P-loop_NTPase"/>
</dbReference>
<feature type="coiled-coil region" evidence="8">
    <location>
        <begin position="280"/>
        <end position="356"/>
    </location>
</feature>
<proteinExistence type="inferred from homology"/>
<dbReference type="AlphaFoldDB" id="A0A1E4TCC0"/>
<dbReference type="Proteomes" id="UP000095023">
    <property type="component" value="Unassembled WGS sequence"/>
</dbReference>
<evidence type="ECO:0000256" key="4">
    <source>
        <dbReference type="ARBA" id="ARBA00023054"/>
    </source>
</evidence>
<keyword evidence="3" id="KW-0498">Mitosis</keyword>
<name>A0A1E4TCC0_9ASCO</name>
<feature type="domain" description="SMC hinge" evidence="9">
    <location>
        <begin position="518"/>
        <end position="634"/>
    </location>
</feature>
<evidence type="ECO:0000259" key="9">
    <source>
        <dbReference type="SMART" id="SM00968"/>
    </source>
</evidence>
<feature type="coiled-coil region" evidence="8">
    <location>
        <begin position="1035"/>
        <end position="1076"/>
    </location>
</feature>
<dbReference type="GO" id="GO:0008278">
    <property type="term" value="C:cohesin complex"/>
    <property type="evidence" value="ECO:0007669"/>
    <property type="project" value="TreeGrafter"/>
</dbReference>
<dbReference type="GO" id="GO:0007059">
    <property type="term" value="P:chromosome segregation"/>
    <property type="evidence" value="ECO:0007669"/>
    <property type="project" value="UniProtKB-ARBA"/>
</dbReference>
<reference evidence="11" key="1">
    <citation type="submission" date="2016-02" db="EMBL/GenBank/DDBJ databases">
        <title>Comparative genomics of biotechnologically important yeasts.</title>
        <authorList>
            <consortium name="DOE Joint Genome Institute"/>
            <person name="Riley R."/>
            <person name="Haridas S."/>
            <person name="Wolfe K.H."/>
            <person name="Lopes M.R."/>
            <person name="Hittinger C.T."/>
            <person name="Goker M."/>
            <person name="Salamov A."/>
            <person name="Wisecaver J."/>
            <person name="Long T.M."/>
            <person name="Aerts A.L."/>
            <person name="Barry K."/>
            <person name="Choi C."/>
            <person name="Clum A."/>
            <person name="Coughlan A.Y."/>
            <person name="Deshpande S."/>
            <person name="Douglass A.P."/>
            <person name="Hanson S.J."/>
            <person name="Klenk H.-P."/>
            <person name="Labutti K."/>
            <person name="Lapidus A."/>
            <person name="Lindquist E."/>
            <person name="Lipzen A."/>
            <person name="Meier-Kolthoff J.P."/>
            <person name="Ohm R.A."/>
            <person name="Otillar R.P."/>
            <person name="Pangilinan J."/>
            <person name="Peng Y."/>
            <person name="Rokas A."/>
            <person name="Rosa C.A."/>
            <person name="Scheuner C."/>
            <person name="Sibirny A.A."/>
            <person name="Slot J.C."/>
            <person name="Stielow J.B."/>
            <person name="Sun H."/>
            <person name="Kurtzman C.P."/>
            <person name="Blackwell M."/>
            <person name="Jeffries T.W."/>
            <person name="Grigoriev I.V."/>
        </authorList>
    </citation>
    <scope>NUCLEOTIDE SEQUENCE [LARGE SCALE GENOMIC DNA]</scope>
    <source>
        <strain evidence="11">NRRL Y-17796</strain>
    </source>
</reference>
<keyword evidence="6" id="KW-0131">Cell cycle</keyword>
<gene>
    <name evidence="10" type="ORF">CANCADRAFT_3915</name>
</gene>
<dbReference type="PANTHER" id="PTHR18937:SF12">
    <property type="entry name" value="STRUCTURAL MAINTENANCE OF CHROMOSOMES PROTEIN"/>
    <property type="match status" value="1"/>
</dbReference>